<dbReference type="RefSeq" id="WP_244761942.1">
    <property type="nucleotide sequence ID" value="NZ_JALJCJ010000004.1"/>
</dbReference>
<dbReference type="Pfam" id="PF09981">
    <property type="entry name" value="DUF2218"/>
    <property type="match status" value="1"/>
</dbReference>
<proteinExistence type="predicted"/>
<comment type="caution">
    <text evidence="1">The sequence shown here is derived from an EMBL/GenBank/DDBJ whole genome shotgun (WGS) entry which is preliminary data.</text>
</comment>
<evidence type="ECO:0000313" key="2">
    <source>
        <dbReference type="Proteomes" id="UP001177080"/>
    </source>
</evidence>
<dbReference type="InterPro" id="IPR014543">
    <property type="entry name" value="UCP028291"/>
</dbReference>
<accession>A0ABT8XA38</accession>
<organism evidence="1 2">
    <name type="scientific">Shinella curvata</name>
    <dbReference type="NCBI Taxonomy" id="1817964"/>
    <lineage>
        <taxon>Bacteria</taxon>
        <taxon>Pseudomonadati</taxon>
        <taxon>Pseudomonadota</taxon>
        <taxon>Alphaproteobacteria</taxon>
        <taxon>Hyphomicrobiales</taxon>
        <taxon>Rhizobiaceae</taxon>
        <taxon>Shinella</taxon>
    </lineage>
</organism>
<gene>
    <name evidence="1" type="ORF">GB928_005360</name>
</gene>
<dbReference type="Proteomes" id="UP001177080">
    <property type="component" value="Unassembled WGS sequence"/>
</dbReference>
<keyword evidence="2" id="KW-1185">Reference proteome</keyword>
<dbReference type="Gene3D" id="3.30.310.50">
    <property type="entry name" value="Alpha-D-phosphohexomutase, C-terminal domain"/>
    <property type="match status" value="1"/>
</dbReference>
<protein>
    <submittedName>
        <fullName evidence="1">DUF2218 domain-containing protein</fullName>
    </submittedName>
</protein>
<name>A0ABT8XA38_9HYPH</name>
<evidence type="ECO:0000313" key="1">
    <source>
        <dbReference type="EMBL" id="MDO6120607.1"/>
    </source>
</evidence>
<sequence>MPQSATYLETANGPKYLVQLCKHFAHKIVVSYTETQGECQFACGTASLEADAQGLRMAVTSVDDEGLAQAQSIIESHLARFAFRETFDALDWQRSDKAA</sequence>
<reference evidence="1" key="1">
    <citation type="submission" date="2022-04" db="EMBL/GenBank/DDBJ databases">
        <title>Shinella lacus sp. nov., a novel member of the genus Shinella from water.</title>
        <authorList>
            <person name="Deng Y."/>
        </authorList>
    </citation>
    <scope>NUCLEOTIDE SEQUENCE</scope>
    <source>
        <strain evidence="1">JCM 31239</strain>
    </source>
</reference>
<dbReference type="EMBL" id="WHSC02000002">
    <property type="protein sequence ID" value="MDO6120607.1"/>
    <property type="molecule type" value="Genomic_DNA"/>
</dbReference>
<dbReference type="PIRSF" id="PIRSF028291">
    <property type="entry name" value="UCP028291"/>
    <property type="match status" value="1"/>
</dbReference>